<accession>A0AC58MX43</accession>
<sequence>MWPVNAGPQSHRSCVEGGLATSKDKATPEEDMSSQDSVYNNFRRWQKFKTLVRRNLPHVREVEALSCFLIPVLRSLARRTPTMSMEEGLWRGLKEWESISNFDRMDYEEMAGKFMEFEAAEEMENPKLQLMMGLHSQPPPGSLSLDPQRPPAPEVSKQPECTTRKTSPKAQPAPPPAPTYQGQQHNKASDDIPPEVVKEYMDIMDWLETQPLTIGESDGNSEEEGMEQKQEDEGTFADPDLLSYIDELCSNKDFVMNVEEIIHPKFLEALLSPDPELDLMALTEFLEQEEGLNPVQHISGGDLDADPIGPEDIVLSGSHGSPSLEDTVSSAPPQFHGNHSQSLGQRSTVHSGQPSADGGPQGSSEEDEDLPSLAYLLNSQHPLLPRGLALSPVPDGNLLRRGLSLDSPPAAKSRKRDVLGFSLGVDKTPHGQGVSKGQDLALGVIPSSQPKRRRCDVFGTNNSKKRH</sequence>
<dbReference type="RefSeq" id="XP_073933953.1">
    <property type="nucleotide sequence ID" value="XM_074077852.1"/>
</dbReference>
<proteinExistence type="predicted"/>
<name>A0AC58MX43_CASCN</name>
<protein>
    <submittedName>
        <fullName evidence="2">NUT family member 2G-like</fullName>
    </submittedName>
</protein>
<dbReference type="Proteomes" id="UP001732720">
    <property type="component" value="Chromosome 6"/>
</dbReference>
<evidence type="ECO:0000313" key="1">
    <source>
        <dbReference type="Proteomes" id="UP001732720"/>
    </source>
</evidence>
<evidence type="ECO:0000313" key="2">
    <source>
        <dbReference type="RefSeq" id="XP_073933953.1"/>
    </source>
</evidence>
<organism evidence="1 2">
    <name type="scientific">Castor canadensis</name>
    <name type="common">American beaver</name>
    <dbReference type="NCBI Taxonomy" id="51338"/>
    <lineage>
        <taxon>Eukaryota</taxon>
        <taxon>Metazoa</taxon>
        <taxon>Chordata</taxon>
        <taxon>Craniata</taxon>
        <taxon>Vertebrata</taxon>
        <taxon>Euteleostomi</taxon>
        <taxon>Mammalia</taxon>
        <taxon>Eutheria</taxon>
        <taxon>Euarchontoglires</taxon>
        <taxon>Glires</taxon>
        <taxon>Rodentia</taxon>
        <taxon>Castorimorpha</taxon>
        <taxon>Castoridae</taxon>
        <taxon>Castor</taxon>
    </lineage>
</organism>
<reference evidence="2" key="1">
    <citation type="submission" date="2025-08" db="UniProtKB">
        <authorList>
            <consortium name="RefSeq"/>
        </authorList>
    </citation>
    <scope>IDENTIFICATION</scope>
</reference>
<gene>
    <name evidence="2" type="primary">LOC141424283</name>
</gene>
<keyword evidence="1" id="KW-1185">Reference proteome</keyword>